<dbReference type="PANTHER" id="PTHR43157">
    <property type="entry name" value="PHOSPHATIDYLINOSITOL-GLYCAN BIOSYNTHESIS CLASS F PROTEIN-RELATED"/>
    <property type="match status" value="1"/>
</dbReference>
<accession>A0ABQ8SQI8</accession>
<evidence type="ECO:0000256" key="7">
    <source>
        <dbReference type="ARBA" id="ARBA00023034"/>
    </source>
</evidence>
<dbReference type="PRINTS" id="PR00081">
    <property type="entry name" value="GDHRDH"/>
</dbReference>
<dbReference type="Proteomes" id="UP001148838">
    <property type="component" value="Unassembled WGS sequence"/>
</dbReference>
<dbReference type="Gene3D" id="2.20.70.10">
    <property type="match status" value="2"/>
</dbReference>
<evidence type="ECO:0000256" key="3">
    <source>
        <dbReference type="ARBA" id="ARBA00016094"/>
    </source>
</evidence>
<evidence type="ECO:0000313" key="11">
    <source>
        <dbReference type="Proteomes" id="UP001148838"/>
    </source>
</evidence>
<keyword evidence="8" id="KW-0458">Lysosome</keyword>
<dbReference type="InterPro" id="IPR036397">
    <property type="entry name" value="RNaseH_sf"/>
</dbReference>
<gene>
    <name evidence="10" type="ORF">ANN_18635</name>
</gene>
<evidence type="ECO:0000256" key="5">
    <source>
        <dbReference type="ARBA" id="ARBA00022703"/>
    </source>
</evidence>
<evidence type="ECO:0000256" key="4">
    <source>
        <dbReference type="ARBA" id="ARBA00022687"/>
    </source>
</evidence>
<protein>
    <recommendedName>
        <fullName evidence="3">WW domain-containing oxidoreductase</fullName>
    </recommendedName>
</protein>
<keyword evidence="5" id="KW-0053">Apoptosis</keyword>
<reference evidence="10 11" key="1">
    <citation type="journal article" date="2022" name="Allergy">
        <title>Genome assembly and annotation of Periplaneta americana reveal a comprehensive cockroach allergen profile.</title>
        <authorList>
            <person name="Wang L."/>
            <person name="Xiong Q."/>
            <person name="Saelim N."/>
            <person name="Wang L."/>
            <person name="Nong W."/>
            <person name="Wan A.T."/>
            <person name="Shi M."/>
            <person name="Liu X."/>
            <person name="Cao Q."/>
            <person name="Hui J.H.L."/>
            <person name="Sookrung N."/>
            <person name="Leung T.F."/>
            <person name="Tungtrongchitr A."/>
            <person name="Tsui S.K.W."/>
        </authorList>
    </citation>
    <scope>NUCLEOTIDE SEQUENCE [LARGE SCALE GENOMIC DNA]</scope>
    <source>
        <strain evidence="10">PWHHKU_190912</strain>
    </source>
</reference>
<organism evidence="10 11">
    <name type="scientific">Periplaneta americana</name>
    <name type="common">American cockroach</name>
    <name type="synonym">Blatta americana</name>
    <dbReference type="NCBI Taxonomy" id="6978"/>
    <lineage>
        <taxon>Eukaryota</taxon>
        <taxon>Metazoa</taxon>
        <taxon>Ecdysozoa</taxon>
        <taxon>Arthropoda</taxon>
        <taxon>Hexapoda</taxon>
        <taxon>Insecta</taxon>
        <taxon>Pterygota</taxon>
        <taxon>Neoptera</taxon>
        <taxon>Polyneoptera</taxon>
        <taxon>Dictyoptera</taxon>
        <taxon>Blattodea</taxon>
        <taxon>Blattoidea</taxon>
        <taxon>Blattidae</taxon>
        <taxon>Blattinae</taxon>
        <taxon>Periplaneta</taxon>
    </lineage>
</organism>
<feature type="domain" description="WW" evidence="9">
    <location>
        <begin position="53"/>
        <end position="86"/>
    </location>
</feature>
<dbReference type="Gene3D" id="3.40.50.720">
    <property type="entry name" value="NAD(P)-binding Rossmann-like Domain"/>
    <property type="match status" value="1"/>
</dbReference>
<dbReference type="Gene3D" id="3.30.420.10">
    <property type="entry name" value="Ribonuclease H-like superfamily/Ribonuclease H"/>
    <property type="match status" value="1"/>
</dbReference>
<keyword evidence="4" id="KW-0879">Wnt signaling pathway</keyword>
<keyword evidence="6" id="KW-0560">Oxidoreductase</keyword>
<evidence type="ECO:0000256" key="1">
    <source>
        <dbReference type="ARBA" id="ARBA00004371"/>
    </source>
</evidence>
<sequence>MAAIMPDSDSEDELPPGWEERATVDGSVYYVNHATKGTQWTHPRTGKKKVVSGDLPFGWEKCVSEDGKVFYVDHANRRTTYSDPRLAFATEEKEHAQDFRQRFDGSTMALQVLHGRDLAGKVAIITGANTGIGFETARSMALHGCTVVFACRDAKKSQEAISKIKAERVNASCEFIELDLARLHSVKTFVTNFKLRYKKLDMLVLNAGVFGVSFSLTPDGYETTFQVNHLSHMYLTLQLESLMGQGSRVVVVSSESHRFSNLSSATLSQTSLSPTSATHFWSLMAYNNSKLCNIAFGLELARRWEDKGIIVNSLHPGNMVSSELSRYWWFYRILFAVVRPFTKSLLHDELKRSGKALLHRYQREGDDFLGRIVAMDETWTCSYEPNLKRQSNEWKHPGSPRPKKVHPTQSAVKEMFIVAYDIDGVILHHDPTIARDIAFIKSHYVFLVPIINALESSGKPVYTQLGLIEEVTEKINLVPGYVGEKVSEKLKSVLQKNPGLTVLRTVADILAGKTPEHECAVPLHLIPTFKYALVSSVDVERSFSAYKMVLSEKRCSFSMENLEKVLVQQAASTSVYCATAPELEGATELYFNNCCRCEPSAAARDPELARILWDLSTTMIQAIISPGDGDGDGSGDGVVSDN</sequence>
<comment type="caution">
    <text evidence="10">The sequence shown here is derived from an EMBL/GenBank/DDBJ whole genome shotgun (WGS) entry which is preliminary data.</text>
</comment>
<dbReference type="InterPro" id="IPR001202">
    <property type="entry name" value="WW_dom"/>
</dbReference>
<dbReference type="CDD" id="cd00201">
    <property type="entry name" value="WW"/>
    <property type="match status" value="2"/>
</dbReference>
<evidence type="ECO:0000313" key="10">
    <source>
        <dbReference type="EMBL" id="KAJ4436011.1"/>
    </source>
</evidence>
<evidence type="ECO:0000256" key="2">
    <source>
        <dbReference type="ARBA" id="ARBA00004555"/>
    </source>
</evidence>
<dbReference type="InterPro" id="IPR036020">
    <property type="entry name" value="WW_dom_sf"/>
</dbReference>
<dbReference type="SMART" id="SM00456">
    <property type="entry name" value="WW"/>
    <property type="match status" value="2"/>
</dbReference>
<evidence type="ECO:0000256" key="8">
    <source>
        <dbReference type="ARBA" id="ARBA00023228"/>
    </source>
</evidence>
<dbReference type="InterPro" id="IPR036291">
    <property type="entry name" value="NAD(P)-bd_dom_sf"/>
</dbReference>
<name>A0ABQ8SQI8_PERAM</name>
<proteinExistence type="predicted"/>
<dbReference type="Pfam" id="PF00106">
    <property type="entry name" value="adh_short"/>
    <property type="match status" value="1"/>
</dbReference>
<dbReference type="PROSITE" id="PS50020">
    <property type="entry name" value="WW_DOMAIN_2"/>
    <property type="match status" value="2"/>
</dbReference>
<feature type="domain" description="WW" evidence="9">
    <location>
        <begin position="12"/>
        <end position="45"/>
    </location>
</feature>
<dbReference type="PROSITE" id="PS01159">
    <property type="entry name" value="WW_DOMAIN_1"/>
    <property type="match status" value="2"/>
</dbReference>
<evidence type="ECO:0000259" key="9">
    <source>
        <dbReference type="PROSITE" id="PS50020"/>
    </source>
</evidence>
<dbReference type="InterPro" id="IPR002347">
    <property type="entry name" value="SDR_fam"/>
</dbReference>
<keyword evidence="11" id="KW-1185">Reference proteome</keyword>
<dbReference type="SUPFAM" id="SSF51045">
    <property type="entry name" value="WW domain"/>
    <property type="match status" value="2"/>
</dbReference>
<comment type="subcellular location">
    <subcellularLocation>
        <location evidence="2">Golgi apparatus</location>
    </subcellularLocation>
    <subcellularLocation>
        <location evidence="1">Lysosome</location>
    </subcellularLocation>
</comment>
<dbReference type="Pfam" id="PF00397">
    <property type="entry name" value="WW"/>
    <property type="match status" value="2"/>
</dbReference>
<evidence type="ECO:0000256" key="6">
    <source>
        <dbReference type="ARBA" id="ARBA00023002"/>
    </source>
</evidence>
<dbReference type="PANTHER" id="PTHR43157:SF31">
    <property type="entry name" value="PHOSPHATIDYLINOSITOL-GLYCAN BIOSYNTHESIS CLASS F PROTEIN"/>
    <property type="match status" value="1"/>
</dbReference>
<dbReference type="EMBL" id="JAJSOF020000023">
    <property type="protein sequence ID" value="KAJ4436011.1"/>
    <property type="molecule type" value="Genomic_DNA"/>
</dbReference>
<keyword evidence="7" id="KW-0333">Golgi apparatus</keyword>
<dbReference type="SUPFAM" id="SSF51735">
    <property type="entry name" value="NAD(P)-binding Rossmann-fold domains"/>
    <property type="match status" value="1"/>
</dbReference>